<protein>
    <submittedName>
        <fullName evidence="7">Bacterial regulatory s, tetR family protein</fullName>
    </submittedName>
</protein>
<keyword evidence="1" id="KW-0805">Transcription regulation</keyword>
<keyword evidence="3" id="KW-0804">Transcription</keyword>
<organism evidence="7 8">
    <name type="scientific">Burkholderia oklahomensis</name>
    <dbReference type="NCBI Taxonomy" id="342113"/>
    <lineage>
        <taxon>Bacteria</taxon>
        <taxon>Pseudomonadati</taxon>
        <taxon>Pseudomonadota</taxon>
        <taxon>Betaproteobacteria</taxon>
        <taxon>Burkholderiales</taxon>
        <taxon>Burkholderiaceae</taxon>
        <taxon>Burkholderia</taxon>
        <taxon>pseudomallei group</taxon>
    </lineage>
</organism>
<accession>A0AAI8BD61</accession>
<name>A0AAI8BD61_9BURK</name>
<dbReference type="Proteomes" id="UP000029424">
    <property type="component" value="Chromosome 2"/>
</dbReference>
<dbReference type="RefSeq" id="WP_010109167.1">
    <property type="nucleotide sequence ID" value="NZ_CP008727.1"/>
</dbReference>
<dbReference type="PANTHER" id="PTHR47506:SF1">
    <property type="entry name" value="HTH-TYPE TRANSCRIPTIONAL REGULATOR YJDC"/>
    <property type="match status" value="1"/>
</dbReference>
<proteinExistence type="predicted"/>
<feature type="DNA-binding region" description="H-T-H motif" evidence="4">
    <location>
        <begin position="26"/>
        <end position="45"/>
    </location>
</feature>
<dbReference type="GO" id="GO:0003677">
    <property type="term" value="F:DNA binding"/>
    <property type="evidence" value="ECO:0007669"/>
    <property type="project" value="UniProtKB-UniRule"/>
</dbReference>
<feature type="region of interest" description="Disordered" evidence="5">
    <location>
        <begin position="178"/>
        <end position="218"/>
    </location>
</feature>
<evidence type="ECO:0000313" key="7">
    <source>
        <dbReference type="EMBL" id="AIO70048.1"/>
    </source>
</evidence>
<feature type="compositionally biased region" description="Basic and acidic residues" evidence="5">
    <location>
        <begin position="206"/>
        <end position="218"/>
    </location>
</feature>
<dbReference type="PROSITE" id="PS50977">
    <property type="entry name" value="HTH_TETR_2"/>
    <property type="match status" value="1"/>
</dbReference>
<evidence type="ECO:0000256" key="4">
    <source>
        <dbReference type="PROSITE-ProRule" id="PRU00335"/>
    </source>
</evidence>
<evidence type="ECO:0000259" key="6">
    <source>
        <dbReference type="PROSITE" id="PS50977"/>
    </source>
</evidence>
<dbReference type="EMBL" id="CP008727">
    <property type="protein sequence ID" value="AIO70048.1"/>
    <property type="molecule type" value="Genomic_DNA"/>
</dbReference>
<dbReference type="Gene3D" id="1.10.357.10">
    <property type="entry name" value="Tetracycline Repressor, domain 2"/>
    <property type="match status" value="1"/>
</dbReference>
<feature type="domain" description="HTH tetR-type" evidence="6">
    <location>
        <begin position="3"/>
        <end position="63"/>
    </location>
</feature>
<gene>
    <name evidence="7" type="ORF">DM82_5442</name>
</gene>
<dbReference type="KEGG" id="bok:DM82_5442"/>
<reference evidence="7 8" key="1">
    <citation type="submission" date="2014-06" db="EMBL/GenBank/DDBJ databases">
        <authorList>
            <person name="Bishop-Lilly K.A."/>
            <person name="Broomall S.M."/>
            <person name="Chain P.S."/>
            <person name="Chertkov O."/>
            <person name="Coyne S.R."/>
            <person name="Daligault H.E."/>
            <person name="Davenport K.W."/>
            <person name="Erkkila T."/>
            <person name="Frey K.G."/>
            <person name="Gibbons H.S."/>
            <person name="Gu W."/>
            <person name="Jaissle J."/>
            <person name="Johnson S.L."/>
            <person name="Koroleva G.I."/>
            <person name="Ladner J.T."/>
            <person name="Lo C.-C."/>
            <person name="Minogue T.D."/>
            <person name="Munk C."/>
            <person name="Palacios G.F."/>
            <person name="Redden C.L."/>
            <person name="Rosenzweig C.N."/>
            <person name="Scholz M.B."/>
            <person name="Teshima H."/>
            <person name="Xu Y."/>
        </authorList>
    </citation>
    <scope>NUCLEOTIDE SEQUENCE [LARGE SCALE GENOMIC DNA]</scope>
    <source>
        <strain evidence="7 8">EO147</strain>
    </source>
</reference>
<evidence type="ECO:0000256" key="2">
    <source>
        <dbReference type="ARBA" id="ARBA00023125"/>
    </source>
</evidence>
<keyword evidence="8" id="KW-1185">Reference proteome</keyword>
<dbReference type="InterPro" id="IPR001647">
    <property type="entry name" value="HTH_TetR"/>
</dbReference>
<dbReference type="SUPFAM" id="SSF46689">
    <property type="entry name" value="Homeodomain-like"/>
    <property type="match status" value="1"/>
</dbReference>
<keyword evidence="2 4" id="KW-0238">DNA-binding</keyword>
<dbReference type="AlphaFoldDB" id="A0AAI8BD61"/>
<evidence type="ECO:0000313" key="8">
    <source>
        <dbReference type="Proteomes" id="UP000029424"/>
    </source>
</evidence>
<evidence type="ECO:0000256" key="5">
    <source>
        <dbReference type="SAM" id="MobiDB-lite"/>
    </source>
</evidence>
<evidence type="ECO:0000256" key="1">
    <source>
        <dbReference type="ARBA" id="ARBA00023015"/>
    </source>
</evidence>
<dbReference type="InterPro" id="IPR009057">
    <property type="entry name" value="Homeodomain-like_sf"/>
</dbReference>
<sequence length="218" mass="24143">MARTTRTDWIAAGLAALDDEGARGISADRLARRLGVTRGAFYHHFGSRKAFVQALLAEWETTYTTQAIALLQRDGPPERALDRYLAAASQMNPRREAAIRTWSLHEPLVAEFQRRADRARLAAAHAFCRQTLRSEEDAALFAQVSYLCFVGAQQSALPMGPDDFTTLFRALLAPGRRLSAAGEDESNAKTGAAPAPARRAKRREARRPGNERQPRNSR</sequence>
<evidence type="ECO:0000256" key="3">
    <source>
        <dbReference type="ARBA" id="ARBA00023163"/>
    </source>
</evidence>
<dbReference type="PANTHER" id="PTHR47506">
    <property type="entry name" value="TRANSCRIPTIONAL REGULATORY PROTEIN"/>
    <property type="match status" value="1"/>
</dbReference>
<dbReference type="Pfam" id="PF00440">
    <property type="entry name" value="TetR_N"/>
    <property type="match status" value="1"/>
</dbReference>